<dbReference type="GO" id="GO:0010436">
    <property type="term" value="F:carotenoid dioxygenase activity"/>
    <property type="evidence" value="ECO:0007669"/>
    <property type="project" value="TreeGrafter"/>
</dbReference>
<proteinExistence type="inferred from homology"/>
<dbReference type="EMBL" id="WWBZ02000013">
    <property type="protein sequence ID" value="KAF4310715.1"/>
    <property type="molecule type" value="Genomic_DNA"/>
</dbReference>
<feature type="binding site" evidence="5">
    <location>
        <position position="519"/>
    </location>
    <ligand>
        <name>Fe cation</name>
        <dbReference type="ChEBI" id="CHEBI:24875"/>
        <note>catalytic</note>
    </ligand>
</feature>
<evidence type="ECO:0000256" key="1">
    <source>
        <dbReference type="ARBA" id="ARBA00006787"/>
    </source>
</evidence>
<feature type="compositionally biased region" description="Polar residues" evidence="6">
    <location>
        <begin position="10"/>
        <end position="23"/>
    </location>
</feature>
<dbReference type="GO" id="GO:0046872">
    <property type="term" value="F:metal ion binding"/>
    <property type="evidence" value="ECO:0007669"/>
    <property type="project" value="UniProtKB-KW"/>
</dbReference>
<dbReference type="AlphaFoldDB" id="A0A8H4IZY0"/>
<accession>A0A8H4IZY0</accession>
<dbReference type="OrthoDB" id="1069523at2759"/>
<dbReference type="GO" id="GO:0016121">
    <property type="term" value="P:carotene catabolic process"/>
    <property type="evidence" value="ECO:0007669"/>
    <property type="project" value="TreeGrafter"/>
</dbReference>
<name>A0A8H4IZY0_9PEZI</name>
<feature type="binding site" evidence="5">
    <location>
        <position position="207"/>
    </location>
    <ligand>
        <name>Fe cation</name>
        <dbReference type="ChEBI" id="CHEBI:24875"/>
        <note>catalytic</note>
    </ligand>
</feature>
<protein>
    <submittedName>
        <fullName evidence="7">Carotenoid oxygenase</fullName>
    </submittedName>
</protein>
<dbReference type="Proteomes" id="UP000572817">
    <property type="component" value="Unassembled WGS sequence"/>
</dbReference>
<dbReference type="Pfam" id="PF03055">
    <property type="entry name" value="RPE65"/>
    <property type="match status" value="1"/>
</dbReference>
<keyword evidence="4 5" id="KW-0408">Iron</keyword>
<keyword evidence="3" id="KW-0560">Oxidoreductase</keyword>
<gene>
    <name evidence="7" type="ORF">GTA08_BOTSDO13710</name>
</gene>
<comment type="similarity">
    <text evidence="1">Belongs to the carotenoid oxygenase family.</text>
</comment>
<dbReference type="InterPro" id="IPR004294">
    <property type="entry name" value="Carotenoid_Oase"/>
</dbReference>
<dbReference type="PANTHER" id="PTHR10543">
    <property type="entry name" value="BETA-CAROTENE DIOXYGENASE"/>
    <property type="match status" value="1"/>
</dbReference>
<keyword evidence="2 5" id="KW-0479">Metal-binding</keyword>
<evidence type="ECO:0000256" key="3">
    <source>
        <dbReference type="ARBA" id="ARBA00023002"/>
    </source>
</evidence>
<comment type="caution">
    <text evidence="7">The sequence shown here is derived from an EMBL/GenBank/DDBJ whole genome shotgun (WGS) entry which is preliminary data.</text>
</comment>
<comment type="cofactor">
    <cofactor evidence="5">
        <name>Fe(2+)</name>
        <dbReference type="ChEBI" id="CHEBI:29033"/>
    </cofactor>
    <text evidence="5">Binds 1 Fe(2+) ion per subunit.</text>
</comment>
<feature type="binding site" evidence="5">
    <location>
        <position position="323"/>
    </location>
    <ligand>
        <name>Fe cation</name>
        <dbReference type="ChEBI" id="CHEBI:24875"/>
        <note>catalytic</note>
    </ligand>
</feature>
<organism evidence="7 8">
    <name type="scientific">Botryosphaeria dothidea</name>
    <dbReference type="NCBI Taxonomy" id="55169"/>
    <lineage>
        <taxon>Eukaryota</taxon>
        <taxon>Fungi</taxon>
        <taxon>Dikarya</taxon>
        <taxon>Ascomycota</taxon>
        <taxon>Pezizomycotina</taxon>
        <taxon>Dothideomycetes</taxon>
        <taxon>Dothideomycetes incertae sedis</taxon>
        <taxon>Botryosphaeriales</taxon>
        <taxon>Botryosphaeriaceae</taxon>
        <taxon>Botryosphaeria</taxon>
    </lineage>
</organism>
<evidence type="ECO:0000256" key="6">
    <source>
        <dbReference type="SAM" id="MobiDB-lite"/>
    </source>
</evidence>
<evidence type="ECO:0000313" key="7">
    <source>
        <dbReference type="EMBL" id="KAF4310715.1"/>
    </source>
</evidence>
<sequence length="535" mass="60919">MEVLARLNGVRSNGQVGSNGHTNGHTKGHSAKSTWPSTPTSFRPEDVGPALSDFQRPVRVEGDIYNLEVEGEIPKEIAGTFYRIMPDPAFPPYLKDDIWINGDGVVSAFRVKDGHVDFKQRYVETEKLKAEKSARRALAGKYRQPFTDLVDFPIHRTVANTTIFPYRDKLLALKEDGPPYAMDPKTLQTHGVYDFEGQWESETFTAHPKYDVKTRELLCFGYEATGVASKENFYGVFDQHGKLIEKVWFTAPVCGFQHEMAATENWVIFPIIPMHGDLERMKQGGNHWQWHPERPYYIGVLPRRGAKSTDIKWFYGDNAYIAHVANAWEEDGKIHLHMSHAEGNVFGFFPDKDGNSPPLGTNAQRLAKWVIDPHSDELHLQPPEIFIHEDNEFYRVDDRHMCHKTKNVFGCLFDPAPGKTDWVLVSQSMGGGFPPFNSLYKIDLSTKKVSKYWNGDYRFYQEPVFIPRAPDAPEGDGYLIGLTMNYRDMISELVILDTNDFSKHLALCPLPIKLRMGIHGNWVDDADVEGYPVPH</sequence>
<reference evidence="7" key="1">
    <citation type="submission" date="2020-04" db="EMBL/GenBank/DDBJ databases">
        <title>Genome Assembly and Annotation of Botryosphaeria dothidea sdau 11-99, a Latent Pathogen of Apple Fruit Ring Rot in China.</title>
        <authorList>
            <person name="Yu C."/>
            <person name="Diao Y."/>
            <person name="Lu Q."/>
            <person name="Zhao J."/>
            <person name="Cui S."/>
            <person name="Peng C."/>
            <person name="He B."/>
            <person name="Liu H."/>
        </authorList>
    </citation>
    <scope>NUCLEOTIDE SEQUENCE [LARGE SCALE GENOMIC DNA]</scope>
    <source>
        <strain evidence="7">Sdau11-99</strain>
    </source>
</reference>
<evidence type="ECO:0000256" key="4">
    <source>
        <dbReference type="ARBA" id="ARBA00023004"/>
    </source>
</evidence>
<evidence type="ECO:0000313" key="8">
    <source>
        <dbReference type="Proteomes" id="UP000572817"/>
    </source>
</evidence>
<dbReference type="PANTHER" id="PTHR10543:SF89">
    <property type="entry name" value="CAROTENOID 9,10(9',10')-CLEAVAGE DIOXYGENASE 1"/>
    <property type="match status" value="1"/>
</dbReference>
<evidence type="ECO:0000256" key="2">
    <source>
        <dbReference type="ARBA" id="ARBA00022723"/>
    </source>
</evidence>
<feature type="region of interest" description="Disordered" evidence="6">
    <location>
        <begin position="7"/>
        <end position="50"/>
    </location>
</feature>
<evidence type="ECO:0000256" key="5">
    <source>
        <dbReference type="PIRSR" id="PIRSR604294-1"/>
    </source>
</evidence>
<keyword evidence="8" id="KW-1185">Reference proteome</keyword>
<feature type="compositionally biased region" description="Polar residues" evidence="6">
    <location>
        <begin position="31"/>
        <end position="41"/>
    </location>
</feature>
<feature type="binding site" evidence="5">
    <location>
        <position position="258"/>
    </location>
    <ligand>
        <name>Fe cation</name>
        <dbReference type="ChEBI" id="CHEBI:24875"/>
        <note>catalytic</note>
    </ligand>
</feature>